<dbReference type="Pfam" id="PF14281">
    <property type="entry name" value="PDDEXK_4"/>
    <property type="match status" value="1"/>
</dbReference>
<reference evidence="1 2" key="1">
    <citation type="submission" date="2019-11" db="EMBL/GenBank/DDBJ databases">
        <title>Novel species isolated from a subtropical stream in China.</title>
        <authorList>
            <person name="Lu H."/>
        </authorList>
    </citation>
    <scope>NUCLEOTIDE SEQUENCE [LARGE SCALE GENOMIC DNA]</scope>
    <source>
        <strain evidence="1 2">FT25W</strain>
    </source>
</reference>
<dbReference type="Proteomes" id="UP000481037">
    <property type="component" value="Unassembled WGS sequence"/>
</dbReference>
<protein>
    <recommendedName>
        <fullName evidence="3">PD-(D/E)XK nuclease family protein</fullName>
    </recommendedName>
</protein>
<sequence>MNEKDLEKDLACLCNEPDFRALREQRYKFDPFKVLKVERQELRHTTTLSWLLDPQQTHGLGDSFLRSFLTEIGGDGTMPDLLISDQTALMGRVAVQPELRLGGEQLLSQVILDDEEAPRARPRVNGELDVLIESETWAVAIEAKIDSKEGEAQLHDYRSYLDQRFSGHKKLYCFYLTVHPEPDVLGKNLEWRGIQWGDQVAKALKSALLGKYGSSPEQALARCPSDERALCEFLHHYMVMLERLADALHGVADTVQVLADRHYGTLVALKEDLLRRENHRFPIFPWSTSPSWARQYWECRDVLDILIRSVRSPEASFTASVVQRMIAQAPGHMQVSYLSGEGANKATIRFVPGVWMDWQVTSGGQQTPLHALMFYHVALRRHRKDIEIKLLLPGAGNQQLQTELVRRLLAVKESHGSEYTRPKEPYLADFIEGELNTLKLYTLSLGWEVRDAELVLNDGADEKIATFWKAVNEHTDLLERLPGAHQADFWEDWVAHRAKR</sequence>
<organism evidence="1 2">
    <name type="scientific">Duganella alba</name>
    <dbReference type="NCBI Taxonomy" id="2666081"/>
    <lineage>
        <taxon>Bacteria</taxon>
        <taxon>Pseudomonadati</taxon>
        <taxon>Pseudomonadota</taxon>
        <taxon>Betaproteobacteria</taxon>
        <taxon>Burkholderiales</taxon>
        <taxon>Oxalobacteraceae</taxon>
        <taxon>Telluria group</taxon>
        <taxon>Duganella</taxon>
    </lineage>
</organism>
<keyword evidence="2" id="KW-1185">Reference proteome</keyword>
<proteinExistence type="predicted"/>
<dbReference type="InterPro" id="IPR029470">
    <property type="entry name" value="PDDEXK_4"/>
</dbReference>
<dbReference type="RefSeq" id="WP_154367260.1">
    <property type="nucleotide sequence ID" value="NZ_WKJM01000009.1"/>
</dbReference>
<dbReference type="EMBL" id="WKJM01000009">
    <property type="protein sequence ID" value="MRX08649.1"/>
    <property type="molecule type" value="Genomic_DNA"/>
</dbReference>
<gene>
    <name evidence="1" type="ORF">GJ697_12450</name>
</gene>
<accession>A0A6L5QG19</accession>
<name>A0A6L5QG19_9BURK</name>
<evidence type="ECO:0000313" key="1">
    <source>
        <dbReference type="EMBL" id="MRX08649.1"/>
    </source>
</evidence>
<dbReference type="AlphaFoldDB" id="A0A6L5QG19"/>
<evidence type="ECO:0008006" key="3">
    <source>
        <dbReference type="Google" id="ProtNLM"/>
    </source>
</evidence>
<comment type="caution">
    <text evidence="1">The sequence shown here is derived from an EMBL/GenBank/DDBJ whole genome shotgun (WGS) entry which is preliminary data.</text>
</comment>
<evidence type="ECO:0000313" key="2">
    <source>
        <dbReference type="Proteomes" id="UP000481037"/>
    </source>
</evidence>